<dbReference type="EMBL" id="JAKXMK010000050">
    <property type="protein sequence ID" value="MCH6171814.1"/>
    <property type="molecule type" value="Genomic_DNA"/>
</dbReference>
<accession>A0ABS9TTF9</accession>
<dbReference type="Pfam" id="PF05719">
    <property type="entry name" value="GPP34"/>
    <property type="match status" value="1"/>
</dbReference>
<evidence type="ECO:0000256" key="3">
    <source>
        <dbReference type="ARBA" id="ARBA00023121"/>
    </source>
</evidence>
<evidence type="ECO:0000313" key="6">
    <source>
        <dbReference type="Proteomes" id="UP001299970"/>
    </source>
</evidence>
<keyword evidence="4" id="KW-0472">Membrane</keyword>
<dbReference type="Gene3D" id="1.10.3630.10">
    <property type="entry name" value="yeast vps74-n-term truncation variant domain like"/>
    <property type="match status" value="1"/>
</dbReference>
<evidence type="ECO:0000256" key="2">
    <source>
        <dbReference type="ARBA" id="ARBA00023034"/>
    </source>
</evidence>
<evidence type="ECO:0000256" key="4">
    <source>
        <dbReference type="ARBA" id="ARBA00023136"/>
    </source>
</evidence>
<keyword evidence="3" id="KW-0446">Lipid-binding</keyword>
<keyword evidence="2" id="KW-0333">Golgi apparatus</keyword>
<reference evidence="5 6" key="1">
    <citation type="submission" date="2022-03" db="EMBL/GenBank/DDBJ databases">
        <title>Pseudonocardia alaer sp. nov., a novel actinomycete isolated from reed forest soil.</title>
        <authorList>
            <person name="Wang L."/>
        </authorList>
    </citation>
    <scope>NUCLEOTIDE SEQUENCE [LARGE SCALE GENOMIC DNA]</scope>
    <source>
        <strain evidence="5 6">Y-16303</strain>
    </source>
</reference>
<comment type="caution">
    <text evidence="5">The sequence shown here is derived from an EMBL/GenBank/DDBJ whole genome shotgun (WGS) entry which is preliminary data.</text>
</comment>
<organism evidence="5 6">
    <name type="scientific">Pseudonocardia alaniniphila</name>
    <dbReference type="NCBI Taxonomy" id="75291"/>
    <lineage>
        <taxon>Bacteria</taxon>
        <taxon>Bacillati</taxon>
        <taxon>Actinomycetota</taxon>
        <taxon>Actinomycetes</taxon>
        <taxon>Pseudonocardiales</taxon>
        <taxon>Pseudonocardiaceae</taxon>
        <taxon>Pseudonocardia</taxon>
    </lineage>
</organism>
<evidence type="ECO:0000313" key="5">
    <source>
        <dbReference type="EMBL" id="MCH6171814.1"/>
    </source>
</evidence>
<dbReference type="InterPro" id="IPR008628">
    <property type="entry name" value="GPP34-like"/>
</dbReference>
<proteinExistence type="predicted"/>
<name>A0ABS9TTF9_9PSEU</name>
<evidence type="ECO:0000256" key="1">
    <source>
        <dbReference type="ARBA" id="ARBA00004255"/>
    </source>
</evidence>
<keyword evidence="6" id="KW-1185">Reference proteome</keyword>
<protein>
    <submittedName>
        <fullName evidence="5">GPP34 family phosphoprotein</fullName>
    </submittedName>
</protein>
<dbReference type="InterPro" id="IPR038261">
    <property type="entry name" value="GPP34-like_sf"/>
</dbReference>
<dbReference type="RefSeq" id="WP_241042621.1">
    <property type="nucleotide sequence ID" value="NZ_BAAAJF010000012.1"/>
</dbReference>
<comment type="subcellular location">
    <subcellularLocation>
        <location evidence="1">Golgi apparatus membrane</location>
        <topology evidence="1">Peripheral membrane protein</topology>
        <orientation evidence="1">Cytoplasmic side</orientation>
    </subcellularLocation>
</comment>
<gene>
    <name evidence="5" type="ORF">MMF94_39530</name>
</gene>
<dbReference type="Proteomes" id="UP001299970">
    <property type="component" value="Unassembled WGS sequence"/>
</dbReference>
<sequence>MSISDPASDPGRPWSAAEAPPLPHQLFLLSYDPARARLDDDSAAVRGSLLRAAAIAELRIAGLLRDRDGRAERTSATVTTPLHPFLAEVLDDVPQDRPRRWFGVLERRWYQAEGTVRDQLAAAGVVRVERRRILGLIPTRRIEVPDPGPVRALRASVREVVRAGADPAAVPLQEALLAVLAIDGDVSTMFGWRELRAHKPAVRALAQRIDRELTGLRPALFASIAARRASG</sequence>